<comment type="subcellular location">
    <subcellularLocation>
        <location evidence="1">Nucleus</location>
    </subcellularLocation>
</comment>
<dbReference type="GO" id="GO:0003677">
    <property type="term" value="F:DNA binding"/>
    <property type="evidence" value="ECO:0007669"/>
    <property type="project" value="UniProtKB-KW"/>
</dbReference>
<evidence type="ECO:0000256" key="6">
    <source>
        <dbReference type="SAM" id="MobiDB-lite"/>
    </source>
</evidence>
<keyword evidence="2" id="KW-0805">Transcription regulation</keyword>
<organism evidence="8 9">
    <name type="scientific">Lolium multiflorum</name>
    <name type="common">Italian ryegrass</name>
    <name type="synonym">Lolium perenne subsp. multiflorum</name>
    <dbReference type="NCBI Taxonomy" id="4521"/>
    <lineage>
        <taxon>Eukaryota</taxon>
        <taxon>Viridiplantae</taxon>
        <taxon>Streptophyta</taxon>
        <taxon>Embryophyta</taxon>
        <taxon>Tracheophyta</taxon>
        <taxon>Spermatophyta</taxon>
        <taxon>Magnoliopsida</taxon>
        <taxon>Liliopsida</taxon>
        <taxon>Poales</taxon>
        <taxon>Poaceae</taxon>
        <taxon>BOP clade</taxon>
        <taxon>Pooideae</taxon>
        <taxon>Poodae</taxon>
        <taxon>Poeae</taxon>
        <taxon>Poeae Chloroplast Group 2 (Poeae type)</taxon>
        <taxon>Loliodinae</taxon>
        <taxon>Loliinae</taxon>
        <taxon>Lolium</taxon>
    </lineage>
</organism>
<dbReference type="SUPFAM" id="SSF46689">
    <property type="entry name" value="Homeodomain-like"/>
    <property type="match status" value="1"/>
</dbReference>
<evidence type="ECO:0000256" key="4">
    <source>
        <dbReference type="ARBA" id="ARBA00023163"/>
    </source>
</evidence>
<feature type="compositionally biased region" description="Low complexity" evidence="6">
    <location>
        <begin position="95"/>
        <end position="105"/>
    </location>
</feature>
<evidence type="ECO:0000256" key="5">
    <source>
        <dbReference type="ARBA" id="ARBA00023242"/>
    </source>
</evidence>
<evidence type="ECO:0000259" key="7">
    <source>
        <dbReference type="PROSITE" id="PS51294"/>
    </source>
</evidence>
<evidence type="ECO:0000313" key="9">
    <source>
        <dbReference type="Proteomes" id="UP001231189"/>
    </source>
</evidence>
<feature type="domain" description="HTH myb-type" evidence="7">
    <location>
        <begin position="38"/>
        <end position="98"/>
    </location>
</feature>
<dbReference type="PROSITE" id="PS51294">
    <property type="entry name" value="HTH_MYB"/>
    <property type="match status" value="1"/>
</dbReference>
<dbReference type="Proteomes" id="UP001231189">
    <property type="component" value="Unassembled WGS sequence"/>
</dbReference>
<accession>A0AAD8R1J1</accession>
<protein>
    <recommendedName>
        <fullName evidence="7">HTH myb-type domain-containing protein</fullName>
    </recommendedName>
</protein>
<dbReference type="InterPro" id="IPR017930">
    <property type="entry name" value="Myb_dom"/>
</dbReference>
<evidence type="ECO:0000256" key="3">
    <source>
        <dbReference type="ARBA" id="ARBA00023125"/>
    </source>
</evidence>
<keyword evidence="5" id="KW-0539">Nucleus</keyword>
<name>A0AAD8R1J1_LOLMU</name>
<dbReference type="FunFam" id="1.10.10.60:FF:000007">
    <property type="entry name" value="Two-component response regulator"/>
    <property type="match status" value="1"/>
</dbReference>
<keyword evidence="9" id="KW-1185">Reference proteome</keyword>
<dbReference type="Gene3D" id="1.10.10.60">
    <property type="entry name" value="Homeodomain-like"/>
    <property type="match status" value="1"/>
</dbReference>
<reference evidence="8" key="1">
    <citation type="submission" date="2023-07" db="EMBL/GenBank/DDBJ databases">
        <title>A chromosome-level genome assembly of Lolium multiflorum.</title>
        <authorList>
            <person name="Chen Y."/>
            <person name="Copetti D."/>
            <person name="Kolliker R."/>
            <person name="Studer B."/>
        </authorList>
    </citation>
    <scope>NUCLEOTIDE SEQUENCE</scope>
    <source>
        <strain evidence="8">02402/16</strain>
        <tissue evidence="8">Leaf</tissue>
    </source>
</reference>
<dbReference type="PANTHER" id="PTHR31314:SF113">
    <property type="entry name" value="MYB FAMILY TRANSCRIPTION FACTOR MPH1"/>
    <property type="match status" value="1"/>
</dbReference>
<evidence type="ECO:0000256" key="1">
    <source>
        <dbReference type="ARBA" id="ARBA00004123"/>
    </source>
</evidence>
<gene>
    <name evidence="8" type="ORF">QYE76_036190</name>
</gene>
<feature type="region of interest" description="Disordered" evidence="6">
    <location>
        <begin position="92"/>
        <end position="115"/>
    </location>
</feature>
<dbReference type="PANTHER" id="PTHR31314">
    <property type="entry name" value="MYB FAMILY TRANSCRIPTION FACTOR PHL7-LIKE"/>
    <property type="match status" value="1"/>
</dbReference>
<dbReference type="AlphaFoldDB" id="A0AAD8R1J1"/>
<proteinExistence type="predicted"/>
<dbReference type="GO" id="GO:0003700">
    <property type="term" value="F:DNA-binding transcription factor activity"/>
    <property type="evidence" value="ECO:0007669"/>
    <property type="project" value="InterPro"/>
</dbReference>
<dbReference type="InterPro" id="IPR006447">
    <property type="entry name" value="Myb_dom_plants"/>
</dbReference>
<keyword evidence="3" id="KW-0238">DNA-binding</keyword>
<sequence>MYLILGRISQSVCTRSSSCKERGNMRGFERRGVRQYNRSDEPRMRWTEELHRQFIEAVDCLGGADEATPKLILQLMGLKGVSISHIKSHLQMYRSSSSSNNNNNPPNGPLDHREDHCAYGNNTAAVVPNQINACYALPCHGVDNPSYPYQIPPSIEEVLSTWEESKGHLPCKSSNNILITTQKAIVSPSQCSNTLQIKNWTATGCDLTLSIGSQWEEEVVATSSNDKDRTTTIEEATPPARDRAGLNLDLNLKFNLNLSVSSSSWLT</sequence>
<dbReference type="EMBL" id="JAUUTY010000007">
    <property type="protein sequence ID" value="KAK1612517.1"/>
    <property type="molecule type" value="Genomic_DNA"/>
</dbReference>
<dbReference type="GO" id="GO:0005634">
    <property type="term" value="C:nucleus"/>
    <property type="evidence" value="ECO:0007669"/>
    <property type="project" value="UniProtKB-SubCell"/>
</dbReference>
<evidence type="ECO:0000313" key="8">
    <source>
        <dbReference type="EMBL" id="KAK1612517.1"/>
    </source>
</evidence>
<dbReference type="InterPro" id="IPR001005">
    <property type="entry name" value="SANT/Myb"/>
</dbReference>
<comment type="caution">
    <text evidence="8">The sequence shown here is derived from an EMBL/GenBank/DDBJ whole genome shotgun (WGS) entry which is preliminary data.</text>
</comment>
<dbReference type="InterPro" id="IPR046955">
    <property type="entry name" value="PHR1-like"/>
</dbReference>
<dbReference type="InterPro" id="IPR009057">
    <property type="entry name" value="Homeodomain-like_sf"/>
</dbReference>
<dbReference type="Pfam" id="PF00249">
    <property type="entry name" value="Myb_DNA-binding"/>
    <property type="match status" value="1"/>
</dbReference>
<evidence type="ECO:0000256" key="2">
    <source>
        <dbReference type="ARBA" id="ARBA00023015"/>
    </source>
</evidence>
<dbReference type="NCBIfam" id="TIGR01557">
    <property type="entry name" value="myb_SHAQKYF"/>
    <property type="match status" value="1"/>
</dbReference>
<keyword evidence="4" id="KW-0804">Transcription</keyword>